<proteinExistence type="predicted"/>
<name>A0ABD4A119_BACIU</name>
<sequence>MRSSYHASYLYSFQAFILFKCINTCEQKQEMKGFIRQKKAAGQIPAAFSGLKPRASL</sequence>
<protein>
    <submittedName>
        <fullName evidence="1">Uncharacterized protein</fullName>
    </submittedName>
</protein>
<dbReference type="AlphaFoldDB" id="A0ABD4A119"/>
<dbReference type="EMBL" id="JSXS01000002">
    <property type="protein sequence ID" value="KIL34005.1"/>
    <property type="molecule type" value="Genomic_DNA"/>
</dbReference>
<reference evidence="1 2" key="1">
    <citation type="submission" date="2014-11" db="EMBL/GenBank/DDBJ databases">
        <title>Draft Genome Sequences of Nine Bacillus subtilis Strains that Form Spores with High Heat-Resistance.</title>
        <authorList>
            <person name="Krawcyk A.O."/>
            <person name="Berendsen E.M."/>
            <person name="de Jong A."/>
            <person name="Holsappel S."/>
            <person name="Eijlander R.T."/>
            <person name="Wells-Bennik M."/>
            <person name="Kuipers O.P."/>
        </authorList>
    </citation>
    <scope>NUCLEOTIDE SEQUENCE [LARGE SCALE GENOMIC DNA]</scope>
    <source>
        <strain evidence="1 2">B4067</strain>
    </source>
</reference>
<evidence type="ECO:0000313" key="1">
    <source>
        <dbReference type="EMBL" id="KIL34005.1"/>
    </source>
</evidence>
<gene>
    <name evidence="1" type="ORF">B4067_3158</name>
</gene>
<evidence type="ECO:0000313" key="2">
    <source>
        <dbReference type="Proteomes" id="UP000031970"/>
    </source>
</evidence>
<comment type="caution">
    <text evidence="1">The sequence shown here is derived from an EMBL/GenBank/DDBJ whole genome shotgun (WGS) entry which is preliminary data.</text>
</comment>
<organism evidence="1 2">
    <name type="scientific">Bacillus subtilis subsp. subtilis</name>
    <dbReference type="NCBI Taxonomy" id="135461"/>
    <lineage>
        <taxon>Bacteria</taxon>
        <taxon>Bacillati</taxon>
        <taxon>Bacillota</taxon>
        <taxon>Bacilli</taxon>
        <taxon>Bacillales</taxon>
        <taxon>Bacillaceae</taxon>
        <taxon>Bacillus</taxon>
    </lineage>
</organism>
<dbReference type="Proteomes" id="UP000031970">
    <property type="component" value="Unassembled WGS sequence"/>
</dbReference>
<accession>A0ABD4A119</accession>